<accession>K6YEF0</accession>
<organism evidence="2 3">
    <name type="scientific">Paraglaciecola polaris LMG 21857</name>
    <dbReference type="NCBI Taxonomy" id="1129793"/>
    <lineage>
        <taxon>Bacteria</taxon>
        <taxon>Pseudomonadati</taxon>
        <taxon>Pseudomonadota</taxon>
        <taxon>Gammaproteobacteria</taxon>
        <taxon>Alteromonadales</taxon>
        <taxon>Alteromonadaceae</taxon>
        <taxon>Paraglaciecola</taxon>
    </lineage>
</organism>
<keyword evidence="3" id="KW-1185">Reference proteome</keyword>
<keyword evidence="1" id="KW-1133">Transmembrane helix</keyword>
<sequence length="49" mass="5682">MEGVVAYLGLLNGLKPPDLCFKYLLCYVEILFLFKLGYIIQRKILQPFS</sequence>
<dbReference type="AlphaFoldDB" id="K6YEF0"/>
<dbReference type="STRING" id="1129793.GPLA_0205"/>
<keyword evidence="1" id="KW-0812">Transmembrane</keyword>
<evidence type="ECO:0000256" key="1">
    <source>
        <dbReference type="SAM" id="Phobius"/>
    </source>
</evidence>
<reference evidence="3" key="1">
    <citation type="journal article" date="2014" name="Environ. Microbiol.">
        <title>Comparative genomics of the marine bacterial genus Glaciecola reveals the high degree of genomic diversity and genomic characteristic for cold adaptation.</title>
        <authorList>
            <person name="Qin Q.L."/>
            <person name="Xie B.B."/>
            <person name="Yu Y."/>
            <person name="Shu Y.L."/>
            <person name="Rong J.C."/>
            <person name="Zhang Y.J."/>
            <person name="Zhao D.L."/>
            <person name="Chen X.L."/>
            <person name="Zhang X.Y."/>
            <person name="Chen B."/>
            <person name="Zhou B.C."/>
            <person name="Zhang Y.Z."/>
        </authorList>
    </citation>
    <scope>NUCLEOTIDE SEQUENCE [LARGE SCALE GENOMIC DNA]</scope>
    <source>
        <strain evidence="3">LMG 21857</strain>
    </source>
</reference>
<comment type="caution">
    <text evidence="2">The sequence shown here is derived from an EMBL/GenBank/DDBJ whole genome shotgun (WGS) entry which is preliminary data.</text>
</comment>
<dbReference type="Proteomes" id="UP000006322">
    <property type="component" value="Unassembled WGS sequence"/>
</dbReference>
<dbReference type="EMBL" id="BAER01000013">
    <property type="protein sequence ID" value="GAC31124.1"/>
    <property type="molecule type" value="Genomic_DNA"/>
</dbReference>
<proteinExistence type="predicted"/>
<keyword evidence="1" id="KW-0472">Membrane</keyword>
<gene>
    <name evidence="2" type="ORF">GPLA_0205</name>
</gene>
<evidence type="ECO:0000313" key="3">
    <source>
        <dbReference type="Proteomes" id="UP000006322"/>
    </source>
</evidence>
<name>K6YEF0_9ALTE</name>
<protein>
    <submittedName>
        <fullName evidence="2">Uncharacterized protein</fullName>
    </submittedName>
</protein>
<feature type="transmembrane region" description="Helical" evidence="1">
    <location>
        <begin position="20"/>
        <end position="40"/>
    </location>
</feature>
<evidence type="ECO:0000313" key="2">
    <source>
        <dbReference type="EMBL" id="GAC31124.1"/>
    </source>
</evidence>